<name>A0A7H1N1E7_9PROT</name>
<sequence length="79" mass="8642">MTDLAKGLPEGTPVEIWFQDEARVGQKNGLVYQWARRGTRPRQPKDQRTAWAYIFGAVCVYGGDKLGHVAAVIGAAAPE</sequence>
<keyword evidence="2" id="KW-1185">Reference proteome</keyword>
<dbReference type="EMBL" id="CP053923">
    <property type="protein sequence ID" value="QNT69533.1"/>
    <property type="molecule type" value="Genomic_DNA"/>
</dbReference>
<dbReference type="AlphaFoldDB" id="A0A7H1N1E7"/>
<evidence type="ECO:0000313" key="2">
    <source>
        <dbReference type="Proteomes" id="UP000516369"/>
    </source>
</evidence>
<accession>A0A7H1N1E7</accession>
<organism evidence="1 2">
    <name type="scientific">Defluviicoccus vanus</name>
    <dbReference type="NCBI Taxonomy" id="111831"/>
    <lineage>
        <taxon>Bacteria</taxon>
        <taxon>Pseudomonadati</taxon>
        <taxon>Pseudomonadota</taxon>
        <taxon>Alphaproteobacteria</taxon>
        <taxon>Rhodospirillales</taxon>
        <taxon>Rhodospirillaceae</taxon>
        <taxon>Defluviicoccus</taxon>
    </lineage>
</organism>
<dbReference type="KEGG" id="dvn:HQ394_09550"/>
<proteinExistence type="predicted"/>
<dbReference type="Proteomes" id="UP000516369">
    <property type="component" value="Chromosome"/>
</dbReference>
<reference evidence="1 2" key="1">
    <citation type="submission" date="2020-05" db="EMBL/GenBank/DDBJ databases">
        <title>Complete closed genome sequence of Defluviicoccus vanus.</title>
        <authorList>
            <person name="Bessarab I."/>
            <person name="Arumugam K."/>
            <person name="Maszenan A.M."/>
            <person name="Seviour R.J."/>
            <person name="Williams R.B."/>
        </authorList>
    </citation>
    <scope>NUCLEOTIDE SEQUENCE [LARGE SCALE GENOMIC DNA]</scope>
    <source>
        <strain evidence="1 2">Ben 114</strain>
    </source>
</reference>
<evidence type="ECO:0000313" key="1">
    <source>
        <dbReference type="EMBL" id="QNT69533.1"/>
    </source>
</evidence>
<gene>
    <name evidence="1" type="ORF">HQ394_09550</name>
</gene>
<dbReference type="RefSeq" id="WP_190263032.1">
    <property type="nucleotide sequence ID" value="NZ_CP053923.1"/>
</dbReference>
<protein>
    <submittedName>
        <fullName evidence="1">Uncharacterized protein</fullName>
    </submittedName>
</protein>